<dbReference type="InterPro" id="IPR013010">
    <property type="entry name" value="Znf_SIAH"/>
</dbReference>
<evidence type="ECO:0000313" key="13">
    <source>
        <dbReference type="EMBL" id="ESQ47265.1"/>
    </source>
</evidence>
<dbReference type="Pfam" id="PF21361">
    <property type="entry name" value="Sina_ZnF"/>
    <property type="match status" value="1"/>
</dbReference>
<evidence type="ECO:0000256" key="1">
    <source>
        <dbReference type="ARBA" id="ARBA00000900"/>
    </source>
</evidence>
<dbReference type="EMBL" id="KI517416">
    <property type="protein sequence ID" value="ESQ47265.1"/>
    <property type="molecule type" value="Genomic_DNA"/>
</dbReference>
<protein>
    <recommendedName>
        <fullName evidence="4">RING-type E3 ubiquitin transferase</fullName>
        <ecNumber evidence="4">2.3.2.27</ecNumber>
    </recommendedName>
</protein>
<dbReference type="UniPathway" id="UPA00143"/>
<dbReference type="Gramene" id="ESQ47265">
    <property type="protein sequence ID" value="ESQ47265"/>
    <property type="gene ID" value="EUTSA_v10028143mg"/>
</dbReference>
<dbReference type="InterPro" id="IPR013083">
    <property type="entry name" value="Znf_RING/FYVE/PHD"/>
</dbReference>
<dbReference type="Pfam" id="PF21362">
    <property type="entry name" value="Sina_RING"/>
    <property type="match status" value="1"/>
</dbReference>
<dbReference type="OMA" id="AHESKCI"/>
<dbReference type="PANTHER" id="PTHR46632">
    <property type="entry name" value="E3 UBIQUITIN-PROTEIN LIGASE SINA-LIKE 4"/>
    <property type="match status" value="1"/>
</dbReference>
<dbReference type="GO" id="GO:0008270">
    <property type="term" value="F:zinc ion binding"/>
    <property type="evidence" value="ECO:0007669"/>
    <property type="project" value="UniProtKB-KW"/>
</dbReference>
<feature type="non-terminal residue" evidence="13">
    <location>
        <position position="1"/>
    </location>
</feature>
<dbReference type="SUPFAM" id="SSF49599">
    <property type="entry name" value="TRAF domain-like"/>
    <property type="match status" value="1"/>
</dbReference>
<organism evidence="13 14">
    <name type="scientific">Eutrema salsugineum</name>
    <name type="common">Saltwater cress</name>
    <name type="synonym">Sisymbrium salsugineum</name>
    <dbReference type="NCBI Taxonomy" id="72664"/>
    <lineage>
        <taxon>Eukaryota</taxon>
        <taxon>Viridiplantae</taxon>
        <taxon>Streptophyta</taxon>
        <taxon>Embryophyta</taxon>
        <taxon>Tracheophyta</taxon>
        <taxon>Spermatophyta</taxon>
        <taxon>Magnoliopsida</taxon>
        <taxon>eudicotyledons</taxon>
        <taxon>Gunneridae</taxon>
        <taxon>Pentapetalae</taxon>
        <taxon>rosids</taxon>
        <taxon>malvids</taxon>
        <taxon>Brassicales</taxon>
        <taxon>Brassicaceae</taxon>
        <taxon>Eutremeae</taxon>
        <taxon>Eutrema</taxon>
    </lineage>
</organism>
<keyword evidence="6" id="KW-0479">Metal-binding</keyword>
<dbReference type="InterPro" id="IPR049548">
    <property type="entry name" value="Sina-like_RING"/>
</dbReference>
<dbReference type="STRING" id="72664.V4LA09"/>
<dbReference type="EC" id="2.3.2.27" evidence="4"/>
<dbReference type="eggNOG" id="KOG3002">
    <property type="taxonomic scope" value="Eukaryota"/>
</dbReference>
<gene>
    <name evidence="13" type="ORF">EUTSA_v10028143mg</name>
</gene>
<comment type="similarity">
    <text evidence="3">Belongs to the SINA (Seven in absentia) family.</text>
</comment>
<sequence length="275" mass="31331">NQNRENKRRLCWPSLQFPEEDSTRDHHVSVTLLDQDVLECPICCEPLKIPIFQCDNGHLACSLCCNKVKNICPSCTLPIGYSRCRAMEKVIEATRVSCPHAKYGCKENISYGNQSSHEKLCVFTPCSCPMSDCNYTGSYNDLMNHVDVEHKEDLLLFSWDTPLKIKFNLGEKLTILKEKNHGKLIVVQGSNGSQGMIVRVSCFAPSVPESERLSLFCSLKLKSLNYRLKHGLKVTNIQKMSDEQPEYGFMLVPSYMLGRTYMDICISHRRAEAFY</sequence>
<dbReference type="Gene3D" id="3.30.40.10">
    <property type="entry name" value="Zinc/RING finger domain, C3HC4 (zinc finger)"/>
    <property type="match status" value="1"/>
</dbReference>
<dbReference type="PROSITE" id="PS51081">
    <property type="entry name" value="ZF_SIAH"/>
    <property type="match status" value="1"/>
</dbReference>
<comment type="catalytic activity">
    <reaction evidence="1">
        <text>S-ubiquitinyl-[E2 ubiquitin-conjugating enzyme]-L-cysteine + [acceptor protein]-L-lysine = [E2 ubiquitin-conjugating enzyme]-L-cysteine + N(6)-ubiquitinyl-[acceptor protein]-L-lysine.</text>
        <dbReference type="EC" id="2.3.2.27"/>
    </reaction>
</comment>
<dbReference type="GO" id="GO:0016567">
    <property type="term" value="P:protein ubiquitination"/>
    <property type="evidence" value="ECO:0007669"/>
    <property type="project" value="UniProtKB-UniPathway"/>
</dbReference>
<keyword evidence="7 11" id="KW-0863">Zinc-finger</keyword>
<keyword evidence="9" id="KW-0862">Zinc</keyword>
<evidence type="ECO:0000256" key="7">
    <source>
        <dbReference type="ARBA" id="ARBA00022771"/>
    </source>
</evidence>
<dbReference type="Proteomes" id="UP000030689">
    <property type="component" value="Unassembled WGS sequence"/>
</dbReference>
<evidence type="ECO:0000256" key="4">
    <source>
        <dbReference type="ARBA" id="ARBA00012483"/>
    </source>
</evidence>
<dbReference type="CDD" id="cd16571">
    <property type="entry name" value="RING-HC_SIAHs"/>
    <property type="match status" value="1"/>
</dbReference>
<evidence type="ECO:0000313" key="14">
    <source>
        <dbReference type="Proteomes" id="UP000030689"/>
    </source>
</evidence>
<proteinExistence type="inferred from homology"/>
<dbReference type="AlphaFoldDB" id="V4LA09"/>
<accession>V4LA09</accession>
<dbReference type="KEGG" id="eus:EUTSA_v10028143mg"/>
<comment type="function">
    <text evidence="10">E3 ubiquitin-protein ligase that mediates ubiquitination and subsequent proteasomal degradation of target proteins. E3 ubiquitin ligases accept ubiquitin from an E2 ubiquitin-conjugating enzyme in the form of a thioester and then directly transfers the ubiquitin to targeted substrates. It probably triggers the ubiquitin-mediated degradation of different substrates.</text>
</comment>
<evidence type="ECO:0000256" key="8">
    <source>
        <dbReference type="ARBA" id="ARBA00022786"/>
    </source>
</evidence>
<evidence type="ECO:0000256" key="3">
    <source>
        <dbReference type="ARBA" id="ARBA00009119"/>
    </source>
</evidence>
<evidence type="ECO:0000256" key="6">
    <source>
        <dbReference type="ARBA" id="ARBA00022723"/>
    </source>
</evidence>
<feature type="domain" description="SIAH-type" evidence="12">
    <location>
        <begin position="93"/>
        <end position="151"/>
    </location>
</feature>
<dbReference type="InterPro" id="IPR044286">
    <property type="entry name" value="SINL_plant"/>
</dbReference>
<keyword evidence="14" id="KW-1185">Reference proteome</keyword>
<dbReference type="GO" id="GO:0061630">
    <property type="term" value="F:ubiquitin protein ligase activity"/>
    <property type="evidence" value="ECO:0007669"/>
    <property type="project" value="UniProtKB-EC"/>
</dbReference>
<evidence type="ECO:0000256" key="11">
    <source>
        <dbReference type="PROSITE-ProRule" id="PRU00455"/>
    </source>
</evidence>
<reference evidence="13 14" key="1">
    <citation type="journal article" date="2013" name="Front. Plant Sci.">
        <title>The Reference Genome of the Halophytic Plant Eutrema salsugineum.</title>
        <authorList>
            <person name="Yang R."/>
            <person name="Jarvis D.E."/>
            <person name="Chen H."/>
            <person name="Beilstein M.A."/>
            <person name="Grimwood J."/>
            <person name="Jenkins J."/>
            <person name="Shu S."/>
            <person name="Prochnik S."/>
            <person name="Xin M."/>
            <person name="Ma C."/>
            <person name="Schmutz J."/>
            <person name="Wing R.A."/>
            <person name="Mitchell-Olds T."/>
            <person name="Schumaker K.S."/>
            <person name="Wang X."/>
        </authorList>
    </citation>
    <scope>NUCLEOTIDE SEQUENCE [LARGE SCALE GENOMIC DNA]</scope>
</reference>
<name>V4LA09_EUTSA</name>
<dbReference type="PANTHER" id="PTHR46632:SF16">
    <property type="entry name" value="E3 UBIQUITIN-PROTEIN LIGASE SINA-LIKE 10"/>
    <property type="match status" value="1"/>
</dbReference>
<evidence type="ECO:0000256" key="9">
    <source>
        <dbReference type="ARBA" id="ARBA00022833"/>
    </source>
</evidence>
<keyword evidence="8" id="KW-0833">Ubl conjugation pathway</keyword>
<keyword evidence="5" id="KW-0808">Transferase</keyword>
<comment type="pathway">
    <text evidence="2">Protein modification; protein ubiquitination.</text>
</comment>
<evidence type="ECO:0000256" key="10">
    <source>
        <dbReference type="ARBA" id="ARBA00024004"/>
    </source>
</evidence>
<evidence type="ECO:0000256" key="5">
    <source>
        <dbReference type="ARBA" id="ARBA00022679"/>
    </source>
</evidence>
<evidence type="ECO:0000256" key="2">
    <source>
        <dbReference type="ARBA" id="ARBA00004906"/>
    </source>
</evidence>
<evidence type="ECO:0000259" key="12">
    <source>
        <dbReference type="PROSITE" id="PS51081"/>
    </source>
</evidence>